<gene>
    <name evidence="1" type="ORF">CCR75_002716</name>
</gene>
<protein>
    <submittedName>
        <fullName evidence="1">Uncharacterized protein</fullName>
    </submittedName>
</protein>
<proteinExistence type="predicted"/>
<evidence type="ECO:0000313" key="1">
    <source>
        <dbReference type="EMBL" id="TDH71380.1"/>
    </source>
</evidence>
<accession>A0A976FRG3</accession>
<name>A0A976FRG3_BRELC</name>
<dbReference type="AlphaFoldDB" id="A0A976FRG3"/>
<evidence type="ECO:0000313" key="2">
    <source>
        <dbReference type="Proteomes" id="UP000294530"/>
    </source>
</evidence>
<keyword evidence="2" id="KW-1185">Reference proteome</keyword>
<comment type="caution">
    <text evidence="1">The sequence shown here is derived from an EMBL/GenBank/DDBJ whole genome shotgun (WGS) entry which is preliminary data.</text>
</comment>
<dbReference type="EMBL" id="SHOA02000004">
    <property type="protein sequence ID" value="TDH71380.1"/>
    <property type="molecule type" value="Genomic_DNA"/>
</dbReference>
<dbReference type="Proteomes" id="UP000294530">
    <property type="component" value="Unassembled WGS sequence"/>
</dbReference>
<dbReference type="RefSeq" id="XP_067820879.1">
    <property type="nucleotide sequence ID" value="XM_067960813.1"/>
</dbReference>
<organism evidence="1 2">
    <name type="scientific">Bremia lactucae</name>
    <name type="common">Lettuce downy mildew</name>
    <dbReference type="NCBI Taxonomy" id="4779"/>
    <lineage>
        <taxon>Eukaryota</taxon>
        <taxon>Sar</taxon>
        <taxon>Stramenopiles</taxon>
        <taxon>Oomycota</taxon>
        <taxon>Peronosporomycetes</taxon>
        <taxon>Peronosporales</taxon>
        <taxon>Peronosporaceae</taxon>
        <taxon>Bremia</taxon>
    </lineage>
</organism>
<dbReference type="GeneID" id="94346484"/>
<reference evidence="1 2" key="1">
    <citation type="journal article" date="2021" name="Genome Biol.">
        <title>AFLAP: assembly-free linkage analysis pipeline using k-mers from genome sequencing data.</title>
        <authorList>
            <person name="Fletcher K."/>
            <person name="Zhang L."/>
            <person name="Gil J."/>
            <person name="Han R."/>
            <person name="Cavanaugh K."/>
            <person name="Michelmore R."/>
        </authorList>
    </citation>
    <scope>NUCLEOTIDE SEQUENCE [LARGE SCALE GENOMIC DNA]</scope>
    <source>
        <strain evidence="1 2">SF5</strain>
    </source>
</reference>
<dbReference type="KEGG" id="blac:94346484"/>
<sequence length="67" mass="7185">MEDCTSRRAPQCATLKIPGATFSAAASPRGARARRGEAAAEHMKGYDRLMHEVMGSGRTLCFTEKAA</sequence>